<keyword evidence="2" id="KW-1185">Reference proteome</keyword>
<evidence type="ECO:0000313" key="2">
    <source>
        <dbReference type="Proteomes" id="UP001261666"/>
    </source>
</evidence>
<accession>A0ACC6ICD9</accession>
<evidence type="ECO:0000313" key="1">
    <source>
        <dbReference type="EMBL" id="MDR6208382.1"/>
    </source>
</evidence>
<sequence length="436" mass="47621">MSEHTLPAEPTDQPAATRRTLLRLPAVAVGGAAVASATGVLPGLTAPASADSTRQIMWRAWEGSRLLRNGTFDRTAIDSSGRLVVANPRLKATLNGKTYEGGAWHSPWVSEGFGFTQLIASWKATTPGDTFIDVHVRGRDASGRTTSWDTLARWAAWDNRVKRTSSGRQTDDLAFVDVDTWKTHSTTGLRQYQLQVVLYRARGIAGTPTVSSIGAMTSRVPTTFTRASAPRGITKTLDVPRYSQMVHSGHYPQYGAGGEAWCSPTSVAMVLGYYDALPPANERAWVPAGHPDPWVDHVARNVYDNAYQGCGNWPFNTAYANQRVHSAFVTRLRNLREAEEFIAYDIPLIASVSFARGELDGAPISATNGHLLVIVGFTPEGDVIVNDPAASKNSGVRRIYQRAQFERAWLPRSGGLVYVIRDAAHPVPPRGTRRNW</sequence>
<dbReference type="EMBL" id="JAVIZJ010000001">
    <property type="protein sequence ID" value="MDR6208382.1"/>
    <property type="molecule type" value="Genomic_DNA"/>
</dbReference>
<proteinExistence type="predicted"/>
<dbReference type="Proteomes" id="UP001261666">
    <property type="component" value="Unassembled WGS sequence"/>
</dbReference>
<comment type="caution">
    <text evidence="1">The sequence shown here is derived from an EMBL/GenBank/DDBJ whole genome shotgun (WGS) entry which is preliminary data.</text>
</comment>
<name>A0ACC6ICD9_9ACTN</name>
<gene>
    <name evidence="1" type="ORF">QE364_000070</name>
</gene>
<reference evidence="1" key="1">
    <citation type="submission" date="2023-08" db="EMBL/GenBank/DDBJ databases">
        <title>Functional and genomic diversity of the sorghum phyllosphere microbiome.</title>
        <authorList>
            <person name="Shade A."/>
        </authorList>
    </citation>
    <scope>NUCLEOTIDE SEQUENCE</scope>
    <source>
        <strain evidence="1">SORGH_AS_0885</strain>
    </source>
</reference>
<organism evidence="1 2">
    <name type="scientific">Nocardioides zeae</name>
    <dbReference type="NCBI Taxonomy" id="1457234"/>
    <lineage>
        <taxon>Bacteria</taxon>
        <taxon>Bacillati</taxon>
        <taxon>Actinomycetota</taxon>
        <taxon>Actinomycetes</taxon>
        <taxon>Propionibacteriales</taxon>
        <taxon>Nocardioidaceae</taxon>
        <taxon>Nocardioides</taxon>
    </lineage>
</organism>
<protein>
    <submittedName>
        <fullName evidence="1">Uncharacterized protein</fullName>
    </submittedName>
</protein>